<feature type="compositionally biased region" description="Low complexity" evidence="1">
    <location>
        <begin position="216"/>
        <end position="226"/>
    </location>
</feature>
<organism evidence="2 3">
    <name type="scientific">Lachnellula subtilissima</name>
    <dbReference type="NCBI Taxonomy" id="602034"/>
    <lineage>
        <taxon>Eukaryota</taxon>
        <taxon>Fungi</taxon>
        <taxon>Dikarya</taxon>
        <taxon>Ascomycota</taxon>
        <taxon>Pezizomycotina</taxon>
        <taxon>Leotiomycetes</taxon>
        <taxon>Helotiales</taxon>
        <taxon>Lachnaceae</taxon>
        <taxon>Lachnellula</taxon>
    </lineage>
</organism>
<protein>
    <submittedName>
        <fullName evidence="2">Uncharacterized protein</fullName>
    </submittedName>
</protein>
<name>A0A8H8RDX8_9HELO</name>
<accession>A0A8H8RDX8</accession>
<dbReference type="PANTHER" id="PTHR31441:SF2">
    <property type="entry name" value="FOLLICULIN"/>
    <property type="match status" value="1"/>
</dbReference>
<dbReference type="GO" id="GO:0005096">
    <property type="term" value="F:GTPase activator activity"/>
    <property type="evidence" value="ECO:0007669"/>
    <property type="project" value="TreeGrafter"/>
</dbReference>
<feature type="region of interest" description="Disordered" evidence="1">
    <location>
        <begin position="153"/>
        <end position="234"/>
    </location>
</feature>
<feature type="compositionally biased region" description="Basic and acidic residues" evidence="1">
    <location>
        <begin position="116"/>
        <end position="129"/>
    </location>
</feature>
<dbReference type="Proteomes" id="UP000462212">
    <property type="component" value="Unassembled WGS sequence"/>
</dbReference>
<feature type="non-terminal residue" evidence="2">
    <location>
        <position position="234"/>
    </location>
</feature>
<feature type="compositionally biased region" description="Polar residues" evidence="1">
    <location>
        <begin position="66"/>
        <end position="93"/>
    </location>
</feature>
<feature type="region of interest" description="Disordered" evidence="1">
    <location>
        <begin position="35"/>
        <end position="129"/>
    </location>
</feature>
<dbReference type="PANTHER" id="PTHR31441">
    <property type="entry name" value="FOLLICULIN FAMILY MEMBER"/>
    <property type="match status" value="1"/>
</dbReference>
<feature type="compositionally biased region" description="Low complexity" evidence="1">
    <location>
        <begin position="41"/>
        <end position="53"/>
    </location>
</feature>
<proteinExistence type="predicted"/>
<dbReference type="GO" id="GO:0005829">
    <property type="term" value="C:cytosol"/>
    <property type="evidence" value="ECO:0007669"/>
    <property type="project" value="TreeGrafter"/>
</dbReference>
<dbReference type="OrthoDB" id="5599713at2759"/>
<evidence type="ECO:0000256" key="1">
    <source>
        <dbReference type="SAM" id="MobiDB-lite"/>
    </source>
</evidence>
<gene>
    <name evidence="2" type="ORF">LSUB1_G008974</name>
</gene>
<reference evidence="2 3" key="1">
    <citation type="submission" date="2018-05" db="EMBL/GenBank/DDBJ databases">
        <title>Genome sequencing and assembly of the regulated plant pathogen Lachnellula willkommii and related sister species for the development of diagnostic species identification markers.</title>
        <authorList>
            <person name="Giroux E."/>
            <person name="Bilodeau G."/>
        </authorList>
    </citation>
    <scope>NUCLEOTIDE SEQUENCE [LARGE SCALE GENOMIC DNA]</scope>
    <source>
        <strain evidence="2 3">CBS 197.66</strain>
    </source>
</reference>
<comment type="caution">
    <text evidence="2">The sequence shown here is derived from an EMBL/GenBank/DDBJ whole genome shotgun (WGS) entry which is preliminary data.</text>
</comment>
<dbReference type="EMBL" id="QGMJ01001400">
    <property type="protein sequence ID" value="TVY31581.1"/>
    <property type="molecule type" value="Genomic_DNA"/>
</dbReference>
<dbReference type="GO" id="GO:1904263">
    <property type="term" value="P:positive regulation of TORC1 signaling"/>
    <property type="evidence" value="ECO:0007669"/>
    <property type="project" value="TreeGrafter"/>
</dbReference>
<feature type="compositionally biased region" description="Low complexity" evidence="1">
    <location>
        <begin position="187"/>
        <end position="200"/>
    </location>
</feature>
<sequence length="234" mass="24920">MATILCLAHYCDTHGPTPLMVTEGLPVGCTSCFDDEEPNTRRPSTSSRSLNPSDGLAGMARGGSRANPTSDMENGAQNGAQRPTVQTQTSKDQSAIEAPPESPRVAALQGGSNSHTRRDSSFRKTYDENDKKRAIPCENCALTLPKKTKEDLSAAGKIDHNGGPILRTTLPYERVSSSAPADERSPPKSSASSSSDSEPATKSHHHARPLIRATTSSSNSSFNSISSHDHSIDY</sequence>
<evidence type="ECO:0000313" key="3">
    <source>
        <dbReference type="Proteomes" id="UP000462212"/>
    </source>
</evidence>
<keyword evidence="3" id="KW-1185">Reference proteome</keyword>
<dbReference type="InterPro" id="IPR021713">
    <property type="entry name" value="Folliculin"/>
</dbReference>
<dbReference type="AlphaFoldDB" id="A0A8H8RDX8"/>
<evidence type="ECO:0000313" key="2">
    <source>
        <dbReference type="EMBL" id="TVY31581.1"/>
    </source>
</evidence>